<dbReference type="PROSITE" id="PS50850">
    <property type="entry name" value="MFS"/>
    <property type="match status" value="1"/>
</dbReference>
<evidence type="ECO:0000313" key="7">
    <source>
        <dbReference type="EMBL" id="KWX21841.1"/>
    </source>
</evidence>
<comment type="caution">
    <text evidence="7">The sequence shown here is derived from an EMBL/GenBank/DDBJ whole genome shotgun (WGS) entry which is preliminary data.</text>
</comment>
<dbReference type="GO" id="GO:0046943">
    <property type="term" value="F:carboxylic acid transmembrane transporter activity"/>
    <property type="evidence" value="ECO:0007669"/>
    <property type="project" value="TreeGrafter"/>
</dbReference>
<feature type="transmembrane region" description="Helical" evidence="5">
    <location>
        <begin position="175"/>
        <end position="193"/>
    </location>
</feature>
<dbReference type="PATRIC" id="fig|59750.3.peg.2085"/>
<feature type="transmembrane region" description="Helical" evidence="5">
    <location>
        <begin position="249"/>
        <end position="270"/>
    </location>
</feature>
<gene>
    <name evidence="7" type="ORF">AFM11_23645</name>
</gene>
<feature type="transmembrane region" description="Helical" evidence="5">
    <location>
        <begin position="111"/>
        <end position="133"/>
    </location>
</feature>
<dbReference type="AlphaFoldDB" id="A0A132PHQ0"/>
<feature type="transmembrane region" description="Helical" evidence="5">
    <location>
        <begin position="86"/>
        <end position="105"/>
    </location>
</feature>
<dbReference type="Gene3D" id="1.20.1250.20">
    <property type="entry name" value="MFS general substrate transporter like domains"/>
    <property type="match status" value="1"/>
</dbReference>
<feature type="transmembrane region" description="Helical" evidence="5">
    <location>
        <begin position="380"/>
        <end position="403"/>
    </location>
</feature>
<sequence>MSQNSRVDFDQSEMTHRQRRIALTAVGGYFVDGYDLLVLSGALLAIIPELDLSPGQVGALTASAFLGMALGSAVAGPLTDRFGRRLVFMMSMVLFVVASLLFLGTQEVWQLIALRLFIGIAIGADMPAAGALITEFVPAHRRGRYTSLAGVAWMLGSLAAIGATLGVYAVAGVDAWRWVMATGCLAALVLIVLRHKTPESPAWLRSRGRTAEADAAWRYATGRDDTFVVDAATAAHRYVSSRLLFKRPLVVLLVGITILWFFNNLYGSAILLYQPVLIQSIVTPEQFTTLIFTAATTALAVLIGAIVCFFVIERLGRRFIALGAITIVVASSIIIWAAAGTPLVVLLAFGAAIGFINGGSSLAFYAWAPELFPTLLRGRAIGLVNMVGKLGSVIGTFALPFAFAQFGTGAFLLIAGLALVNLVCVYFLTMETKGKSLDDVQRAAAARFGGEPVLDHPSLPVSSMPTATH</sequence>
<keyword evidence="2 5" id="KW-0812">Transmembrane</keyword>
<evidence type="ECO:0000313" key="8">
    <source>
        <dbReference type="Proteomes" id="UP000070612"/>
    </source>
</evidence>
<dbReference type="EMBL" id="LGTW01000017">
    <property type="protein sequence ID" value="KWX21841.1"/>
    <property type="molecule type" value="Genomic_DNA"/>
</dbReference>
<dbReference type="Pfam" id="PF00083">
    <property type="entry name" value="Sugar_tr"/>
    <property type="match status" value="1"/>
</dbReference>
<reference evidence="7 8" key="1">
    <citation type="submission" date="2015-07" db="EMBL/GenBank/DDBJ databases">
        <title>A draft genome sequence of Mycobacterium wolinskyi.</title>
        <authorList>
            <person name="de Man T.J."/>
            <person name="Perry K.A."/>
            <person name="Coulliette A.D."/>
            <person name="Jensen B."/>
            <person name="Toney N.C."/>
            <person name="Limbago B.M."/>
            <person name="Noble-Wang J."/>
        </authorList>
    </citation>
    <scope>NUCLEOTIDE SEQUENCE [LARGE SCALE GENOMIC DNA]</scope>
    <source>
        <strain evidence="7 8">CDC_01</strain>
    </source>
</reference>
<dbReference type="RefSeq" id="WP_067853298.1">
    <property type="nucleotide sequence ID" value="NZ_LGTW01000017.1"/>
</dbReference>
<keyword evidence="4 5" id="KW-0472">Membrane</keyword>
<feature type="transmembrane region" description="Helical" evidence="5">
    <location>
        <begin position="59"/>
        <end position="79"/>
    </location>
</feature>
<dbReference type="CDD" id="cd17316">
    <property type="entry name" value="MFS_SV2_like"/>
    <property type="match status" value="1"/>
</dbReference>
<dbReference type="InterPro" id="IPR036259">
    <property type="entry name" value="MFS_trans_sf"/>
</dbReference>
<keyword evidence="8" id="KW-1185">Reference proteome</keyword>
<keyword evidence="3 5" id="KW-1133">Transmembrane helix</keyword>
<protein>
    <recommendedName>
        <fullName evidence="6">Major facilitator superfamily (MFS) profile domain-containing protein</fullName>
    </recommendedName>
</protein>
<dbReference type="SUPFAM" id="SSF103473">
    <property type="entry name" value="MFS general substrate transporter"/>
    <property type="match status" value="1"/>
</dbReference>
<feature type="domain" description="Major facilitator superfamily (MFS) profile" evidence="6">
    <location>
        <begin position="21"/>
        <end position="433"/>
    </location>
</feature>
<organism evidence="7 8">
    <name type="scientific">Mycolicibacterium wolinskyi</name>
    <dbReference type="NCBI Taxonomy" id="59750"/>
    <lineage>
        <taxon>Bacteria</taxon>
        <taxon>Bacillati</taxon>
        <taxon>Actinomycetota</taxon>
        <taxon>Actinomycetes</taxon>
        <taxon>Mycobacteriales</taxon>
        <taxon>Mycobacteriaceae</taxon>
        <taxon>Mycolicibacterium</taxon>
    </lineage>
</organism>
<evidence type="ECO:0000256" key="4">
    <source>
        <dbReference type="ARBA" id="ARBA00023136"/>
    </source>
</evidence>
<feature type="transmembrane region" description="Helical" evidence="5">
    <location>
        <begin position="319"/>
        <end position="339"/>
    </location>
</feature>
<dbReference type="GO" id="GO:0005886">
    <property type="term" value="C:plasma membrane"/>
    <property type="evidence" value="ECO:0007669"/>
    <property type="project" value="UniProtKB-SubCell"/>
</dbReference>
<feature type="transmembrane region" description="Helical" evidence="5">
    <location>
        <begin position="145"/>
        <end position="169"/>
    </location>
</feature>
<feature type="transmembrane region" description="Helical" evidence="5">
    <location>
        <begin position="409"/>
        <end position="428"/>
    </location>
</feature>
<dbReference type="PANTHER" id="PTHR23508:SF10">
    <property type="entry name" value="CARBOXYLIC ACID TRANSPORTER PROTEIN HOMOLOG"/>
    <property type="match status" value="1"/>
</dbReference>
<comment type="subcellular location">
    <subcellularLocation>
        <location evidence="1">Cell membrane</location>
        <topology evidence="1">Multi-pass membrane protein</topology>
    </subcellularLocation>
</comment>
<feature type="transmembrane region" description="Helical" evidence="5">
    <location>
        <begin position="290"/>
        <end position="312"/>
    </location>
</feature>
<name>A0A132PHQ0_9MYCO</name>
<dbReference type="PANTHER" id="PTHR23508">
    <property type="entry name" value="CARBOXYLIC ACID TRANSPORTER PROTEIN HOMOLOG"/>
    <property type="match status" value="1"/>
</dbReference>
<dbReference type="Proteomes" id="UP000070612">
    <property type="component" value="Unassembled WGS sequence"/>
</dbReference>
<dbReference type="InterPro" id="IPR005828">
    <property type="entry name" value="MFS_sugar_transport-like"/>
</dbReference>
<accession>A0A132PHQ0</accession>
<dbReference type="PROSITE" id="PS00217">
    <property type="entry name" value="SUGAR_TRANSPORT_2"/>
    <property type="match status" value="1"/>
</dbReference>
<dbReference type="InterPro" id="IPR005829">
    <property type="entry name" value="Sugar_transporter_CS"/>
</dbReference>
<evidence type="ECO:0000256" key="3">
    <source>
        <dbReference type="ARBA" id="ARBA00022989"/>
    </source>
</evidence>
<dbReference type="InterPro" id="IPR020846">
    <property type="entry name" value="MFS_dom"/>
</dbReference>
<evidence type="ECO:0000256" key="1">
    <source>
        <dbReference type="ARBA" id="ARBA00004651"/>
    </source>
</evidence>
<proteinExistence type="predicted"/>
<evidence type="ECO:0000256" key="5">
    <source>
        <dbReference type="SAM" id="Phobius"/>
    </source>
</evidence>
<evidence type="ECO:0000256" key="2">
    <source>
        <dbReference type="ARBA" id="ARBA00022692"/>
    </source>
</evidence>
<feature type="transmembrane region" description="Helical" evidence="5">
    <location>
        <begin position="345"/>
        <end position="368"/>
    </location>
</feature>
<feature type="transmembrane region" description="Helical" evidence="5">
    <location>
        <begin position="21"/>
        <end position="47"/>
    </location>
</feature>
<evidence type="ECO:0000259" key="6">
    <source>
        <dbReference type="PROSITE" id="PS50850"/>
    </source>
</evidence>